<name>A0AAV9RY84_9TELE</name>
<dbReference type="AlphaFoldDB" id="A0AAV9RY84"/>
<proteinExistence type="predicted"/>
<comment type="caution">
    <text evidence="1">The sequence shown here is derived from an EMBL/GenBank/DDBJ whole genome shotgun (WGS) entry which is preliminary data.</text>
</comment>
<evidence type="ECO:0000313" key="1">
    <source>
        <dbReference type="EMBL" id="KAK5613995.1"/>
    </source>
</evidence>
<protein>
    <submittedName>
        <fullName evidence="1">Uncharacterized protein</fullName>
    </submittedName>
</protein>
<organism evidence="1 2">
    <name type="scientific">Crenichthys baileyi</name>
    <name type="common">White River springfish</name>
    <dbReference type="NCBI Taxonomy" id="28760"/>
    <lineage>
        <taxon>Eukaryota</taxon>
        <taxon>Metazoa</taxon>
        <taxon>Chordata</taxon>
        <taxon>Craniata</taxon>
        <taxon>Vertebrata</taxon>
        <taxon>Euteleostomi</taxon>
        <taxon>Actinopterygii</taxon>
        <taxon>Neopterygii</taxon>
        <taxon>Teleostei</taxon>
        <taxon>Neoteleostei</taxon>
        <taxon>Acanthomorphata</taxon>
        <taxon>Ovalentaria</taxon>
        <taxon>Atherinomorphae</taxon>
        <taxon>Cyprinodontiformes</taxon>
        <taxon>Goodeidae</taxon>
        <taxon>Crenichthys</taxon>
    </lineage>
</organism>
<reference evidence="1 2" key="1">
    <citation type="submission" date="2021-06" db="EMBL/GenBank/DDBJ databases">
        <authorList>
            <person name="Palmer J.M."/>
        </authorList>
    </citation>
    <scope>NUCLEOTIDE SEQUENCE [LARGE SCALE GENOMIC DNA]</scope>
    <source>
        <strain evidence="1 2">MEX-2019</strain>
        <tissue evidence="1">Muscle</tissue>
    </source>
</reference>
<keyword evidence="2" id="KW-1185">Reference proteome</keyword>
<dbReference type="Proteomes" id="UP001311232">
    <property type="component" value="Unassembled WGS sequence"/>
</dbReference>
<sequence length="83" mass="9826">MSSPQPQREFVSDQLTPADEEFEEVIVKSEEEIDDQPNLLDFIRRDLHQNDVWKEEALADHQRCTQMRNSDYFTPNRLVTSLC</sequence>
<gene>
    <name evidence="1" type="ORF">CRENBAI_013228</name>
</gene>
<accession>A0AAV9RY84</accession>
<evidence type="ECO:0000313" key="2">
    <source>
        <dbReference type="Proteomes" id="UP001311232"/>
    </source>
</evidence>
<dbReference type="EMBL" id="JAHHUM010001179">
    <property type="protein sequence ID" value="KAK5613995.1"/>
    <property type="molecule type" value="Genomic_DNA"/>
</dbReference>